<dbReference type="Gene3D" id="2.60.120.260">
    <property type="entry name" value="Galactose-binding domain-like"/>
    <property type="match status" value="1"/>
</dbReference>
<sequence length="877" mass="99099">MPNKLNDVLSGREANYILPFFWQHGEDEEVLREEMARIHESGIGAVCVEARPHPDFLGTNWWRDMDIIIEEAKTRGMRVWVLDDDHFPTGHAAGRLKDAPEELRRVFLSKLHIDALGPKAGSSFAVAVPNLPGFYEAASSNLTVIAVQRNSVTGELLDEAIDLTSRVVNGRLYWDVPEGYWRIFTVFENAIGGDPSKRDYLNPLIKDSTKVLIDTVYEAFYSRYQEYFGNTFAGFFSDEPGFYSGKNAIITNYEITVGQDKADLPWCPEMERLLEQELGSDYKTLLPLLWQNGSKEATSKTRYCYMNLVSMLYAEHFTDQIGDWCRERKIEYIGHVIEDNNTHARLGVGSGHFFRALGGQDMSGLDVVLWQLNPGFDEIPSAWVAGEADNEFFNYGLAKMAASLSHLDPKKQGRTMAEVFGAYGWAEGLKLMKWMTDHMLVRGVNYFVPHAFSPKEFPDPDCPPHMYARGKNPQYRYYKHLNHYTNRMSHLLTGGLHIASAAVLYHAEAEWSGQYMYFHKPVKELMRAQIDCDVVPCDSIIADAAVQNEKLTLLSETYDCLIVPYSEALPSEVLLRFIELTEKGLPVFFVGGLPARTSEGGKGELVEQLKRCKHVKVVVLEDLAQKLKSSGFTDILTNGSYPFLRYYHVRHQDMDVFMFFNEHPIQDICTEVILPVKGSLVFYDAYSNKVIHTCSVQEGDSTRISLELSPFEAIVVLSSDCFEPFETAPDLKRDGEEILIESLWSISTAISEQYPDFTPWAEHQKLTDLSVPSLLPDFSGTFRYETFLNYDGLNGKQLILDLGKVFETAEVFINGTSAGVRISAPYRFDVSKLIQSGENTISVEVTNTLSKEITDFCSRVAQHEPSGLLGPVRLSAR</sequence>
<dbReference type="InterPro" id="IPR053161">
    <property type="entry name" value="Ulvan_degrading_GH"/>
</dbReference>
<keyword evidence="1" id="KW-0808">Transferase</keyword>
<organism evidence="1 2">
    <name type="scientific">Paenibacillus campinasensis</name>
    <dbReference type="NCBI Taxonomy" id="66347"/>
    <lineage>
        <taxon>Bacteria</taxon>
        <taxon>Bacillati</taxon>
        <taxon>Bacillota</taxon>
        <taxon>Bacilli</taxon>
        <taxon>Bacillales</taxon>
        <taxon>Paenibacillaceae</taxon>
        <taxon>Paenibacillus</taxon>
    </lineage>
</organism>
<evidence type="ECO:0000313" key="1">
    <source>
        <dbReference type="EMBL" id="PAD74534.1"/>
    </source>
</evidence>
<dbReference type="OrthoDB" id="9761519at2"/>
<dbReference type="PANTHER" id="PTHR36848">
    <property type="entry name" value="DNA-BINDING PROTEIN (PUTATIVE SECRETED PROTEIN)-RELATED"/>
    <property type="match status" value="1"/>
</dbReference>
<gene>
    <name evidence="1" type="ORF">CHH67_17425</name>
</gene>
<comment type="caution">
    <text evidence="1">The sequence shown here is derived from an EMBL/GenBank/DDBJ whole genome shotgun (WGS) entry which is preliminary data.</text>
</comment>
<proteinExistence type="predicted"/>
<dbReference type="PANTHER" id="PTHR36848:SF2">
    <property type="entry name" value="SECRETED PROTEIN"/>
    <property type="match status" value="1"/>
</dbReference>
<dbReference type="Pfam" id="PF17132">
    <property type="entry name" value="Glyco_hydro_106"/>
    <property type="match status" value="1"/>
</dbReference>
<name>A0A268EN39_9BACL</name>
<reference evidence="1 2" key="1">
    <citation type="submission" date="2017-07" db="EMBL/GenBank/DDBJ databases">
        <title>Isolation and whole genome analysis of endospore-forming bacteria from heroin.</title>
        <authorList>
            <person name="Kalinowski J."/>
            <person name="Ahrens B."/>
            <person name="Al-Dilaimi A."/>
            <person name="Winkler A."/>
            <person name="Wibberg D."/>
            <person name="Schleenbecker U."/>
            <person name="Ruckert C."/>
            <person name="Wolfel R."/>
            <person name="Grass G."/>
        </authorList>
    </citation>
    <scope>NUCLEOTIDE SEQUENCE [LARGE SCALE GENOMIC DNA]</scope>
    <source>
        <strain evidence="1 2">7537-G1</strain>
    </source>
</reference>
<dbReference type="NCBIfam" id="NF045579">
    <property type="entry name" value="rhamnoside_JR"/>
    <property type="match status" value="1"/>
</dbReference>
<protein>
    <submittedName>
        <fullName evidence="1">Glycosyl transferase family 2</fullName>
    </submittedName>
</protein>
<evidence type="ECO:0000313" key="2">
    <source>
        <dbReference type="Proteomes" id="UP000215596"/>
    </source>
</evidence>
<accession>A0A268EN39</accession>
<dbReference type="SUPFAM" id="SSF49785">
    <property type="entry name" value="Galactose-binding domain-like"/>
    <property type="match status" value="1"/>
</dbReference>
<dbReference type="AlphaFoldDB" id="A0A268EN39"/>
<dbReference type="InterPro" id="IPR008979">
    <property type="entry name" value="Galactose-bd-like_sf"/>
</dbReference>
<dbReference type="EMBL" id="NPBY01000054">
    <property type="protein sequence ID" value="PAD74534.1"/>
    <property type="molecule type" value="Genomic_DNA"/>
</dbReference>
<dbReference type="Proteomes" id="UP000215596">
    <property type="component" value="Unassembled WGS sequence"/>
</dbReference>
<dbReference type="GO" id="GO:0016740">
    <property type="term" value="F:transferase activity"/>
    <property type="evidence" value="ECO:0007669"/>
    <property type="project" value="UniProtKB-KW"/>
</dbReference>